<name>A0A0M0JJF1_9EUKA</name>
<comment type="caution">
    <text evidence="5">The sequence shown here is derived from an EMBL/GenBank/DDBJ whole genome shotgun (WGS) entry which is preliminary data.</text>
</comment>
<proteinExistence type="predicted"/>
<dbReference type="PANTHER" id="PTHR47567">
    <property type="entry name" value="MITOCHONDRIAL SUBSTRATE/SOLUTE CARRIER"/>
    <property type="match status" value="1"/>
</dbReference>
<dbReference type="OrthoDB" id="409948at2759"/>
<organism evidence="5 6">
    <name type="scientific">Chrysochromulina tobinii</name>
    <dbReference type="NCBI Taxonomy" id="1460289"/>
    <lineage>
        <taxon>Eukaryota</taxon>
        <taxon>Haptista</taxon>
        <taxon>Haptophyta</taxon>
        <taxon>Prymnesiophyceae</taxon>
        <taxon>Prymnesiales</taxon>
        <taxon>Chrysochromulinaceae</taxon>
        <taxon>Chrysochromulina</taxon>
    </lineage>
</organism>
<dbReference type="InterPro" id="IPR018108">
    <property type="entry name" value="MCP_transmembrane"/>
</dbReference>
<dbReference type="InterPro" id="IPR023395">
    <property type="entry name" value="MCP_dom_sf"/>
</dbReference>
<protein>
    <submittedName>
        <fullName evidence="5">Mitochondrial carrier domain-containing protein</fullName>
    </submittedName>
</protein>
<keyword evidence="4" id="KW-1133">Transmembrane helix</keyword>
<dbReference type="Pfam" id="PF00153">
    <property type="entry name" value="Mito_carr"/>
    <property type="match status" value="2"/>
</dbReference>
<comment type="subcellular location">
    <subcellularLocation>
        <location evidence="1">Membrane</location>
        <topology evidence="1">Multi-pass membrane protein</topology>
    </subcellularLocation>
</comment>
<gene>
    <name evidence="5" type="ORF">Ctob_005445</name>
</gene>
<keyword evidence="6" id="KW-1185">Reference proteome</keyword>
<sequence length="317" mass="34237">MAVPLQHLHSLQRTMLVPAPAEQQPLMVTLKKAAWQAAGGGIAGAGAMFINVGTLMWMRTTVNFQYRYGMGTMEALRHLYKEGGIPRFYAGLGPALFQGPLSRFGDTAANAGMLAIWDSYEVTKNAPAAAKTVTASAAAAGFRVFLMPIDAMKTIMQVEGSTGLAKLGAKIRTNGIFVLWHGSIGAMSATFVGHYPWFLTNNVLNDYLPKYDRKKELPMYLARNAVVGFCSSAVSDTISNSVRVLKTTVQSSTTPIGYGEAVSMVIAKDGVSGLLFRGLVTKIISNGFQGILFSVLWRLGQDAWDQRQKDLAKAKAM</sequence>
<evidence type="ECO:0000256" key="4">
    <source>
        <dbReference type="SAM" id="Phobius"/>
    </source>
</evidence>
<dbReference type="Proteomes" id="UP000037460">
    <property type="component" value="Unassembled WGS sequence"/>
</dbReference>
<dbReference type="GO" id="GO:0016020">
    <property type="term" value="C:membrane"/>
    <property type="evidence" value="ECO:0007669"/>
    <property type="project" value="UniProtKB-SubCell"/>
</dbReference>
<dbReference type="Gene3D" id="1.50.40.10">
    <property type="entry name" value="Mitochondrial carrier domain"/>
    <property type="match status" value="1"/>
</dbReference>
<keyword evidence="2 4" id="KW-0812">Transmembrane</keyword>
<dbReference type="EMBL" id="JWZX01002813">
    <property type="protein sequence ID" value="KOO26726.1"/>
    <property type="molecule type" value="Genomic_DNA"/>
</dbReference>
<evidence type="ECO:0000256" key="1">
    <source>
        <dbReference type="ARBA" id="ARBA00004141"/>
    </source>
</evidence>
<evidence type="ECO:0000256" key="3">
    <source>
        <dbReference type="ARBA" id="ARBA00023136"/>
    </source>
</evidence>
<keyword evidence="3 4" id="KW-0472">Membrane</keyword>
<accession>A0A0M0JJF1</accession>
<dbReference type="AlphaFoldDB" id="A0A0M0JJF1"/>
<dbReference type="PANTHER" id="PTHR47567:SF1">
    <property type="entry name" value="NAD-DEPENDENT EPIMERASE_DEHYDRATASE DOMAIN-CONTAINING PROTEIN"/>
    <property type="match status" value="1"/>
</dbReference>
<dbReference type="SUPFAM" id="SSF103506">
    <property type="entry name" value="Mitochondrial carrier"/>
    <property type="match status" value="1"/>
</dbReference>
<evidence type="ECO:0000313" key="5">
    <source>
        <dbReference type="EMBL" id="KOO26726.1"/>
    </source>
</evidence>
<feature type="transmembrane region" description="Helical" evidence="4">
    <location>
        <begin position="33"/>
        <end position="58"/>
    </location>
</feature>
<evidence type="ECO:0000313" key="6">
    <source>
        <dbReference type="Proteomes" id="UP000037460"/>
    </source>
</evidence>
<reference evidence="6" key="1">
    <citation type="journal article" date="2015" name="PLoS Genet.">
        <title>Genome Sequence and Transcriptome Analyses of Chrysochromulina tobin: Metabolic Tools for Enhanced Algal Fitness in the Prominent Order Prymnesiales (Haptophyceae).</title>
        <authorList>
            <person name="Hovde B.T."/>
            <person name="Deodato C.R."/>
            <person name="Hunsperger H.M."/>
            <person name="Ryken S.A."/>
            <person name="Yost W."/>
            <person name="Jha R.K."/>
            <person name="Patterson J."/>
            <person name="Monnat R.J. Jr."/>
            <person name="Barlow S.B."/>
            <person name="Starkenburg S.R."/>
            <person name="Cattolico R.A."/>
        </authorList>
    </citation>
    <scope>NUCLEOTIDE SEQUENCE</scope>
    <source>
        <strain evidence="6">CCMP291</strain>
    </source>
</reference>
<evidence type="ECO:0000256" key="2">
    <source>
        <dbReference type="ARBA" id="ARBA00022692"/>
    </source>
</evidence>